<dbReference type="CDD" id="cd00158">
    <property type="entry name" value="RHOD"/>
    <property type="match status" value="1"/>
</dbReference>
<dbReference type="Proteomes" id="UP000198688">
    <property type="component" value="Chromosome I"/>
</dbReference>
<dbReference type="EMBL" id="LT629758">
    <property type="protein sequence ID" value="SDT80829.1"/>
    <property type="molecule type" value="Genomic_DNA"/>
</dbReference>
<dbReference type="InterPro" id="IPR036873">
    <property type="entry name" value="Rhodanese-like_dom_sf"/>
</dbReference>
<organism evidence="2 3">
    <name type="scientific">Actinoplanes derwentensis</name>
    <dbReference type="NCBI Taxonomy" id="113562"/>
    <lineage>
        <taxon>Bacteria</taxon>
        <taxon>Bacillati</taxon>
        <taxon>Actinomycetota</taxon>
        <taxon>Actinomycetes</taxon>
        <taxon>Micromonosporales</taxon>
        <taxon>Micromonosporaceae</taxon>
        <taxon>Actinoplanes</taxon>
    </lineage>
</organism>
<keyword evidence="2" id="KW-0808">Transferase</keyword>
<sequence length="123" mass="13196">MPVAALLTKLFRKPYRSVNPQQATMLIADGAMLLDVREPAEWRAGHAPRARHIPLGQLTARLAEVPADRSVITVCRSGARSRQAAVLLARDGRQVHNLTGGMGAWTSAGMPLQANGGRPGRLV</sequence>
<dbReference type="AlphaFoldDB" id="A0A1H2DE26"/>
<dbReference type="PANTHER" id="PTHR43031:SF1">
    <property type="entry name" value="PYRIDINE NUCLEOTIDE-DISULPHIDE OXIDOREDUCTASE"/>
    <property type="match status" value="1"/>
</dbReference>
<dbReference type="InterPro" id="IPR001763">
    <property type="entry name" value="Rhodanese-like_dom"/>
</dbReference>
<evidence type="ECO:0000259" key="1">
    <source>
        <dbReference type="PROSITE" id="PS50206"/>
    </source>
</evidence>
<name>A0A1H2DE26_9ACTN</name>
<dbReference type="RefSeq" id="WP_373873384.1">
    <property type="nucleotide sequence ID" value="NZ_BOMJ01000123.1"/>
</dbReference>
<protein>
    <submittedName>
        <fullName evidence="2">Rhodanese-related sulfurtransferase</fullName>
    </submittedName>
</protein>
<dbReference type="SMART" id="SM00450">
    <property type="entry name" value="RHOD"/>
    <property type="match status" value="1"/>
</dbReference>
<dbReference type="Gene3D" id="3.40.250.10">
    <property type="entry name" value="Rhodanese-like domain"/>
    <property type="match status" value="1"/>
</dbReference>
<dbReference type="PANTHER" id="PTHR43031">
    <property type="entry name" value="FAD-DEPENDENT OXIDOREDUCTASE"/>
    <property type="match status" value="1"/>
</dbReference>
<evidence type="ECO:0000313" key="2">
    <source>
        <dbReference type="EMBL" id="SDT80829.1"/>
    </source>
</evidence>
<proteinExistence type="predicted"/>
<dbReference type="GO" id="GO:0016740">
    <property type="term" value="F:transferase activity"/>
    <property type="evidence" value="ECO:0007669"/>
    <property type="project" value="UniProtKB-KW"/>
</dbReference>
<dbReference type="SUPFAM" id="SSF52821">
    <property type="entry name" value="Rhodanese/Cell cycle control phosphatase"/>
    <property type="match status" value="1"/>
</dbReference>
<evidence type="ECO:0000313" key="3">
    <source>
        <dbReference type="Proteomes" id="UP000198688"/>
    </source>
</evidence>
<accession>A0A1H2DE26</accession>
<dbReference type="STRING" id="113562.SAMN04489716_9378"/>
<feature type="domain" description="Rhodanese" evidence="1">
    <location>
        <begin position="27"/>
        <end position="114"/>
    </location>
</feature>
<dbReference type="Pfam" id="PF00581">
    <property type="entry name" value="Rhodanese"/>
    <property type="match status" value="1"/>
</dbReference>
<keyword evidence="3" id="KW-1185">Reference proteome</keyword>
<dbReference type="InterPro" id="IPR050229">
    <property type="entry name" value="GlpE_sulfurtransferase"/>
</dbReference>
<dbReference type="PROSITE" id="PS50206">
    <property type="entry name" value="RHODANESE_3"/>
    <property type="match status" value="1"/>
</dbReference>
<gene>
    <name evidence="2" type="ORF">SAMN04489716_9378</name>
</gene>
<reference evidence="2 3" key="1">
    <citation type="submission" date="2016-10" db="EMBL/GenBank/DDBJ databases">
        <authorList>
            <person name="de Groot N.N."/>
        </authorList>
    </citation>
    <scope>NUCLEOTIDE SEQUENCE [LARGE SCALE GENOMIC DNA]</scope>
    <source>
        <strain evidence="2 3">DSM 43941</strain>
    </source>
</reference>